<reference evidence="1 3" key="1">
    <citation type="submission" date="2017-01" db="EMBL/GenBank/DDBJ databases">
        <authorList>
            <person name="Varghese N."/>
            <person name="Submissions S."/>
        </authorList>
    </citation>
    <scope>NUCLEOTIDE SEQUENCE [LARGE SCALE GENOMIC DNA]</scope>
    <source>
        <strain evidence="1 3">ATCC 27950</strain>
    </source>
</reference>
<dbReference type="AlphaFoldDB" id="A0A381F4D4"/>
<gene>
    <name evidence="2" type="ORF">NCTC13560_00267</name>
    <name evidence="1" type="ORF">SAMN05421682_106173</name>
</gene>
<dbReference type="Pfam" id="PF12318">
    <property type="entry name" value="FAD-SLDH"/>
    <property type="match status" value="1"/>
</dbReference>
<dbReference type="KEGG" id="cil:EG358_15090"/>
<dbReference type="InterPro" id="IPR024651">
    <property type="entry name" value="FAD-SLDH_ssu"/>
</dbReference>
<dbReference type="EMBL" id="FTMF01000006">
    <property type="protein sequence ID" value="SIQ59073.1"/>
    <property type="molecule type" value="Genomic_DNA"/>
</dbReference>
<dbReference type="RefSeq" id="WP_076560789.1">
    <property type="nucleotide sequence ID" value="NZ_UFVS01000001.1"/>
</dbReference>
<name>A0A381F4D4_9FLAO</name>
<evidence type="ECO:0000313" key="1">
    <source>
        <dbReference type="EMBL" id="SIQ59073.1"/>
    </source>
</evidence>
<evidence type="ECO:0000313" key="4">
    <source>
        <dbReference type="Proteomes" id="UP000255231"/>
    </source>
</evidence>
<keyword evidence="3" id="KW-1185">Reference proteome</keyword>
<dbReference type="EMBL" id="UFVS01000001">
    <property type="protein sequence ID" value="SUX41469.1"/>
    <property type="molecule type" value="Genomic_DNA"/>
</dbReference>
<dbReference type="Proteomes" id="UP000185725">
    <property type="component" value="Unassembled WGS sequence"/>
</dbReference>
<protein>
    <submittedName>
        <fullName evidence="2">Membrane bound FAD containing D-sorbitol dehydrogenase</fullName>
    </submittedName>
</protein>
<proteinExistence type="predicted"/>
<evidence type="ECO:0000313" key="2">
    <source>
        <dbReference type="EMBL" id="SUX41469.1"/>
    </source>
</evidence>
<dbReference type="OrthoDB" id="495830at2"/>
<organism evidence="2 4">
    <name type="scientific">Chryseobacterium indoltheticum</name>
    <dbReference type="NCBI Taxonomy" id="254"/>
    <lineage>
        <taxon>Bacteria</taxon>
        <taxon>Pseudomonadati</taxon>
        <taxon>Bacteroidota</taxon>
        <taxon>Flavobacteriia</taxon>
        <taxon>Flavobacteriales</taxon>
        <taxon>Weeksellaceae</taxon>
        <taxon>Chryseobacterium group</taxon>
        <taxon>Chryseobacterium</taxon>
    </lineage>
</organism>
<accession>A0A381F4D4</accession>
<sequence length="161" mass="18217">MIRRPVILTPNFNEMIIQKIFNVDDYYYDVFMAISESLTGFSVNELQSTGLAETYYTHILHQIESVTFTEFLNISKDILENSTTQNQLNNAISSDILANPATQDIANSIITLWYLGTWEGAYINDLSYKEGLVWNLMQAHPPGAKQPGFKSWGVKPVNSNS</sequence>
<dbReference type="Proteomes" id="UP000255231">
    <property type="component" value="Unassembled WGS sequence"/>
</dbReference>
<evidence type="ECO:0000313" key="3">
    <source>
        <dbReference type="Proteomes" id="UP000185725"/>
    </source>
</evidence>
<reference evidence="2 4" key="2">
    <citation type="submission" date="2018-06" db="EMBL/GenBank/DDBJ databases">
        <authorList>
            <consortium name="Pathogen Informatics"/>
            <person name="Doyle S."/>
        </authorList>
    </citation>
    <scope>NUCLEOTIDE SEQUENCE [LARGE SCALE GENOMIC DNA]</scope>
    <source>
        <strain evidence="2 4">NCTC13560</strain>
    </source>
</reference>